<evidence type="ECO:0000313" key="2">
    <source>
        <dbReference type="Proteomes" id="UP000290287"/>
    </source>
</evidence>
<dbReference type="AlphaFoldDB" id="A0A4Q0YMK2"/>
<protein>
    <submittedName>
        <fullName evidence="1">Uncharacterized protein</fullName>
    </submittedName>
</protein>
<keyword evidence="2" id="KW-1185">Reference proteome</keyword>
<evidence type="ECO:0000313" key="1">
    <source>
        <dbReference type="EMBL" id="RXJ71976.1"/>
    </source>
</evidence>
<name>A0A4Q0YMK2_9GAMM</name>
<dbReference type="EMBL" id="PEIB01000028">
    <property type="protein sequence ID" value="RXJ71976.1"/>
    <property type="molecule type" value="Genomic_DNA"/>
</dbReference>
<organism evidence="1 2">
    <name type="scientific">Veronia nyctiphanis</name>
    <dbReference type="NCBI Taxonomy" id="1278244"/>
    <lineage>
        <taxon>Bacteria</taxon>
        <taxon>Pseudomonadati</taxon>
        <taxon>Pseudomonadota</taxon>
        <taxon>Gammaproteobacteria</taxon>
        <taxon>Vibrionales</taxon>
        <taxon>Vibrionaceae</taxon>
        <taxon>Veronia</taxon>
    </lineage>
</organism>
<accession>A0A4Q0YMK2</accession>
<comment type="caution">
    <text evidence="1">The sequence shown here is derived from an EMBL/GenBank/DDBJ whole genome shotgun (WGS) entry which is preliminary data.</text>
</comment>
<sequence length="67" mass="7518">MANHLVLHRQHFDRGYAIQPHIDAGTVPDLAHLQNDVQVIADGLWDGVMSIAGEWEEKAERLLNHPA</sequence>
<reference evidence="1 2" key="1">
    <citation type="submission" date="2017-10" db="EMBL/GenBank/DDBJ databases">
        <title>Nyctiphanis sp. nov., isolated from the stomach of the euphausiid Nyctiphanes simplex (Hansen, 1911) in the Gulf of California.</title>
        <authorList>
            <person name="Gomez-Gil B."/>
            <person name="Aguilar-Mendez M."/>
            <person name="Lopez-Cortes A."/>
            <person name="Gomez-Gutierrez J."/>
            <person name="Roque A."/>
            <person name="Lang E."/>
            <person name="Gonzalez-Castillo A."/>
        </authorList>
    </citation>
    <scope>NUCLEOTIDE SEQUENCE [LARGE SCALE GENOMIC DNA]</scope>
    <source>
        <strain evidence="1 2">CAIM 600</strain>
    </source>
</reference>
<proteinExistence type="predicted"/>
<dbReference type="Proteomes" id="UP000290287">
    <property type="component" value="Unassembled WGS sequence"/>
</dbReference>
<gene>
    <name evidence="1" type="ORF">CS022_18430</name>
</gene>